<evidence type="ECO:0000256" key="3">
    <source>
        <dbReference type="SAM" id="MobiDB-lite"/>
    </source>
</evidence>
<dbReference type="GO" id="GO:0016810">
    <property type="term" value="F:hydrolase activity, acting on carbon-nitrogen (but not peptide) bonds"/>
    <property type="evidence" value="ECO:0007669"/>
    <property type="project" value="InterPro"/>
</dbReference>
<evidence type="ECO:0000259" key="5">
    <source>
        <dbReference type="Pfam" id="PF01522"/>
    </source>
</evidence>
<dbReference type="PROSITE" id="PS51257">
    <property type="entry name" value="PROKAR_LIPOPROTEIN"/>
    <property type="match status" value="1"/>
</dbReference>
<reference evidence="6 7" key="1">
    <citation type="submission" date="2019-01" db="EMBL/GenBank/DDBJ databases">
        <title>Egibacter rhizosphaerae EGI 80759T.</title>
        <authorList>
            <person name="Chen D.-D."/>
            <person name="Tian Y."/>
            <person name="Jiao J.-Y."/>
            <person name="Zhang X.-T."/>
            <person name="Zhang Y.-G."/>
            <person name="Zhang Y."/>
            <person name="Xiao M."/>
            <person name="Shu W.-S."/>
            <person name="Li W.-J."/>
        </authorList>
    </citation>
    <scope>NUCLEOTIDE SEQUENCE [LARGE SCALE GENOMIC DNA]</scope>
    <source>
        <strain evidence="6 7">EGI 80759</strain>
    </source>
</reference>
<dbReference type="OrthoDB" id="9778320at2"/>
<evidence type="ECO:0000256" key="1">
    <source>
        <dbReference type="ARBA" id="ARBA00004613"/>
    </source>
</evidence>
<dbReference type="Gene3D" id="3.20.20.370">
    <property type="entry name" value="Glycoside hydrolase/deacetylase"/>
    <property type="match status" value="1"/>
</dbReference>
<dbReference type="Proteomes" id="UP000291469">
    <property type="component" value="Chromosome"/>
</dbReference>
<sequence length="395" mass="43136">MGVRAGMLMLSMVLVAFGLAACGGAEDEPAEGEAEPPATDSSDDGRDEADGEAAEDDEQSSDRADDADPDPERDEDAADERDEGSDGEEAAAGNELPDPAEVEANELGHVPVLMYHGIVEEPADEWQMTPEAFREELEFLHEHGYHPIRTVDLVRGEIDIPAGRSPVVLTFDDTLPTQFDRTDDGEVDPESAVGIMLDFGEEHPEFPAVGSFYVTDKRFDDPEQGQEMFAELHELGFEVGNHTIGHQNLGTVDSEEVQRQLALGAEQIREVVPGGDVATMSLPLGVWPEERELARTGAHDGIEYEHEGILLVGSDPAPSPFAEDFDPLGIPRILAQRGADGPDASFMSEHWLEWLEEEPGRKYVSDGDPETISFPEDDAERLDPEHADRANPYEP</sequence>
<keyword evidence="7" id="KW-1185">Reference proteome</keyword>
<feature type="region of interest" description="Disordered" evidence="3">
    <location>
        <begin position="358"/>
        <end position="395"/>
    </location>
</feature>
<feature type="compositionally biased region" description="Acidic residues" evidence="3">
    <location>
        <begin position="67"/>
        <end position="89"/>
    </location>
</feature>
<feature type="region of interest" description="Disordered" evidence="3">
    <location>
        <begin position="25"/>
        <end position="99"/>
    </location>
</feature>
<keyword evidence="2 4" id="KW-0732">Signal</keyword>
<feature type="compositionally biased region" description="Acidic residues" evidence="3">
    <location>
        <begin position="41"/>
        <end position="59"/>
    </location>
</feature>
<feature type="signal peptide" evidence="4">
    <location>
        <begin position="1"/>
        <end position="20"/>
    </location>
</feature>
<organism evidence="6 7">
    <name type="scientific">Egibacter rhizosphaerae</name>
    <dbReference type="NCBI Taxonomy" id="1670831"/>
    <lineage>
        <taxon>Bacteria</taxon>
        <taxon>Bacillati</taxon>
        <taxon>Actinomycetota</taxon>
        <taxon>Nitriliruptoria</taxon>
        <taxon>Egibacterales</taxon>
        <taxon>Egibacteraceae</taxon>
        <taxon>Egibacter</taxon>
    </lineage>
</organism>
<accession>A0A411YKS3</accession>
<dbReference type="GO" id="GO:0005975">
    <property type="term" value="P:carbohydrate metabolic process"/>
    <property type="evidence" value="ECO:0007669"/>
    <property type="project" value="InterPro"/>
</dbReference>
<evidence type="ECO:0000313" key="7">
    <source>
        <dbReference type="Proteomes" id="UP000291469"/>
    </source>
</evidence>
<feature type="compositionally biased region" description="Basic and acidic residues" evidence="3">
    <location>
        <begin position="381"/>
        <end position="395"/>
    </location>
</feature>
<dbReference type="EMBL" id="CP036402">
    <property type="protein sequence ID" value="QBI21818.1"/>
    <property type="molecule type" value="Genomic_DNA"/>
</dbReference>
<name>A0A411YKS3_9ACTN</name>
<feature type="compositionally biased region" description="Acidic residues" evidence="3">
    <location>
        <begin position="25"/>
        <end position="34"/>
    </location>
</feature>
<protein>
    <recommendedName>
        <fullName evidence="5">NodB homology domain-containing protein</fullName>
    </recommendedName>
</protein>
<dbReference type="PANTHER" id="PTHR34216:SF3">
    <property type="entry name" value="POLY-BETA-1,6-N-ACETYL-D-GLUCOSAMINE N-DEACETYLASE"/>
    <property type="match status" value="1"/>
</dbReference>
<dbReference type="InterPro" id="IPR051398">
    <property type="entry name" value="Polysacch_Deacetylase"/>
</dbReference>
<dbReference type="SUPFAM" id="SSF88713">
    <property type="entry name" value="Glycoside hydrolase/deacetylase"/>
    <property type="match status" value="1"/>
</dbReference>
<dbReference type="InterPro" id="IPR011330">
    <property type="entry name" value="Glyco_hydro/deAcase_b/a-brl"/>
</dbReference>
<dbReference type="GO" id="GO:0005576">
    <property type="term" value="C:extracellular region"/>
    <property type="evidence" value="ECO:0007669"/>
    <property type="project" value="UniProtKB-SubCell"/>
</dbReference>
<dbReference type="AlphaFoldDB" id="A0A411YKS3"/>
<gene>
    <name evidence="6" type="ORF">ER308_21165</name>
</gene>
<evidence type="ECO:0000256" key="4">
    <source>
        <dbReference type="SAM" id="SignalP"/>
    </source>
</evidence>
<comment type="subcellular location">
    <subcellularLocation>
        <location evidence="1">Secreted</location>
    </subcellularLocation>
</comment>
<dbReference type="PANTHER" id="PTHR34216">
    <property type="match status" value="1"/>
</dbReference>
<dbReference type="Pfam" id="PF01522">
    <property type="entry name" value="Polysacc_deac_1"/>
    <property type="match status" value="1"/>
</dbReference>
<feature type="domain" description="NodB homology" evidence="5">
    <location>
        <begin position="211"/>
        <end position="290"/>
    </location>
</feature>
<evidence type="ECO:0000313" key="6">
    <source>
        <dbReference type="EMBL" id="QBI21818.1"/>
    </source>
</evidence>
<dbReference type="InterPro" id="IPR002509">
    <property type="entry name" value="NODB_dom"/>
</dbReference>
<proteinExistence type="predicted"/>
<feature type="chain" id="PRO_5039670086" description="NodB homology domain-containing protein" evidence="4">
    <location>
        <begin position="21"/>
        <end position="395"/>
    </location>
</feature>
<evidence type="ECO:0000256" key="2">
    <source>
        <dbReference type="ARBA" id="ARBA00022729"/>
    </source>
</evidence>
<dbReference type="KEGG" id="erz:ER308_21165"/>